<keyword evidence="1" id="KW-0285">Flavoprotein</keyword>
<dbReference type="Pfam" id="PF00881">
    <property type="entry name" value="Nitroreductase"/>
    <property type="match status" value="1"/>
</dbReference>
<keyword evidence="3" id="KW-0560">Oxidoreductase</keyword>
<dbReference type="PANTHER" id="PTHR23026">
    <property type="entry name" value="NADPH NITROREDUCTASE"/>
    <property type="match status" value="1"/>
</dbReference>
<dbReference type="InterPro" id="IPR000415">
    <property type="entry name" value="Nitroreductase-like"/>
</dbReference>
<dbReference type="Gene3D" id="3.40.109.10">
    <property type="entry name" value="NADH Oxidase"/>
    <property type="match status" value="1"/>
</dbReference>
<evidence type="ECO:0000256" key="3">
    <source>
        <dbReference type="ARBA" id="ARBA00023002"/>
    </source>
</evidence>
<feature type="domain" description="Nitroreductase" evidence="4">
    <location>
        <begin position="37"/>
        <end position="206"/>
    </location>
</feature>
<organism evidence="5">
    <name type="scientific">marine metagenome</name>
    <dbReference type="NCBI Taxonomy" id="408172"/>
    <lineage>
        <taxon>unclassified sequences</taxon>
        <taxon>metagenomes</taxon>
        <taxon>ecological metagenomes</taxon>
    </lineage>
</organism>
<name>A0A381XS46_9ZZZZ</name>
<dbReference type="SUPFAM" id="SSF55469">
    <property type="entry name" value="FMN-dependent nitroreductase-like"/>
    <property type="match status" value="1"/>
</dbReference>
<accession>A0A381XS46</accession>
<dbReference type="InterPro" id="IPR050627">
    <property type="entry name" value="Nitroreductase/BluB"/>
</dbReference>
<proteinExistence type="predicted"/>
<dbReference type="InterPro" id="IPR029479">
    <property type="entry name" value="Nitroreductase"/>
</dbReference>
<dbReference type="CDD" id="cd02144">
    <property type="entry name" value="iodotyrosine_dehalogenase"/>
    <property type="match status" value="1"/>
</dbReference>
<evidence type="ECO:0000259" key="4">
    <source>
        <dbReference type="Pfam" id="PF00881"/>
    </source>
</evidence>
<evidence type="ECO:0000256" key="1">
    <source>
        <dbReference type="ARBA" id="ARBA00022630"/>
    </source>
</evidence>
<dbReference type="AlphaFoldDB" id="A0A381XS46"/>
<reference evidence="5" key="1">
    <citation type="submission" date="2018-05" db="EMBL/GenBank/DDBJ databases">
        <authorList>
            <person name="Lanie J.A."/>
            <person name="Ng W.-L."/>
            <person name="Kazmierczak K.M."/>
            <person name="Andrzejewski T.M."/>
            <person name="Davidsen T.M."/>
            <person name="Wayne K.J."/>
            <person name="Tettelin H."/>
            <person name="Glass J.I."/>
            <person name="Rusch D."/>
            <person name="Podicherti R."/>
            <person name="Tsui H.-C.T."/>
            <person name="Winkler M.E."/>
        </authorList>
    </citation>
    <scope>NUCLEOTIDE SEQUENCE</scope>
</reference>
<keyword evidence="2" id="KW-0288">FMN</keyword>
<dbReference type="PANTHER" id="PTHR23026:SF90">
    <property type="entry name" value="IODOTYROSINE DEIODINASE 1"/>
    <property type="match status" value="1"/>
</dbReference>
<dbReference type="EMBL" id="UINC01016148">
    <property type="protein sequence ID" value="SVA67460.1"/>
    <property type="molecule type" value="Genomic_DNA"/>
</dbReference>
<evidence type="ECO:0000256" key="2">
    <source>
        <dbReference type="ARBA" id="ARBA00022643"/>
    </source>
</evidence>
<gene>
    <name evidence="5" type="ORF">METZ01_LOCUS120314</name>
</gene>
<protein>
    <recommendedName>
        <fullName evidence="4">Nitroreductase domain-containing protein</fullName>
    </recommendedName>
</protein>
<evidence type="ECO:0000313" key="5">
    <source>
        <dbReference type="EMBL" id="SVA67460.1"/>
    </source>
</evidence>
<sequence>MNTKTLTEPLALEPLPDYREYPESEMRERALWFREDIARRRTVREFDSRSVPKDIIEQCLLSAGTAPSGANQQPWHFSVITNPDCKKRIRIAAEAEEREFYTHRAPQEWLDALAPLGTDSSKPFLEDAPALIAIFAQKYGLNEDGSKFSHYYYPESVGIATGFLIAALHHAGLATLTHTPNPMKFLNEICARPTLERATILLVVGYPKDDSKVPVHGGIKKKLEEISTWIE</sequence>
<dbReference type="GO" id="GO:0016491">
    <property type="term" value="F:oxidoreductase activity"/>
    <property type="evidence" value="ECO:0007669"/>
    <property type="project" value="UniProtKB-KW"/>
</dbReference>